<protein>
    <recommendedName>
        <fullName evidence="6">Tetratricopeptide repeat</fullName>
    </recommendedName>
</protein>
<keyword evidence="2 3" id="KW-0802">TPR repeat</keyword>
<dbReference type="PROSITE" id="PS50005">
    <property type="entry name" value="TPR"/>
    <property type="match status" value="2"/>
</dbReference>
<gene>
    <name evidence="4" type="ORF">Poli38472_006578</name>
</gene>
<feature type="repeat" description="TPR" evidence="3">
    <location>
        <begin position="670"/>
        <end position="703"/>
    </location>
</feature>
<name>A0A8K1C530_PYTOL</name>
<dbReference type="InterPro" id="IPR011990">
    <property type="entry name" value="TPR-like_helical_dom_sf"/>
</dbReference>
<dbReference type="Pfam" id="PF13432">
    <property type="entry name" value="TPR_16"/>
    <property type="match status" value="1"/>
</dbReference>
<dbReference type="InterPro" id="IPR044244">
    <property type="entry name" value="TTC27/Emw1"/>
</dbReference>
<comment type="caution">
    <text evidence="4">The sequence shown here is derived from an EMBL/GenBank/DDBJ whole genome shotgun (WGS) entry which is preliminary data.</text>
</comment>
<dbReference type="PANTHER" id="PTHR16193:SF0">
    <property type="entry name" value="TETRATRICOPEPTIDE REPEAT PROTEIN 27"/>
    <property type="match status" value="1"/>
</dbReference>
<dbReference type="SMART" id="SM00028">
    <property type="entry name" value="TPR"/>
    <property type="match status" value="3"/>
</dbReference>
<dbReference type="Proteomes" id="UP000794436">
    <property type="component" value="Unassembled WGS sequence"/>
</dbReference>
<proteinExistence type="predicted"/>
<organism evidence="4 5">
    <name type="scientific">Pythium oligandrum</name>
    <name type="common">Mycoparasitic fungus</name>
    <dbReference type="NCBI Taxonomy" id="41045"/>
    <lineage>
        <taxon>Eukaryota</taxon>
        <taxon>Sar</taxon>
        <taxon>Stramenopiles</taxon>
        <taxon>Oomycota</taxon>
        <taxon>Peronosporomycetes</taxon>
        <taxon>Pythiales</taxon>
        <taxon>Pythiaceae</taxon>
        <taxon>Pythium</taxon>
    </lineage>
</organism>
<keyword evidence="1" id="KW-0677">Repeat</keyword>
<evidence type="ECO:0000313" key="4">
    <source>
        <dbReference type="EMBL" id="TMW56568.1"/>
    </source>
</evidence>
<evidence type="ECO:0000313" key="5">
    <source>
        <dbReference type="Proteomes" id="UP000794436"/>
    </source>
</evidence>
<dbReference type="InterPro" id="IPR019734">
    <property type="entry name" value="TPR_rpt"/>
</dbReference>
<dbReference type="OrthoDB" id="1936594at2759"/>
<evidence type="ECO:0000256" key="1">
    <source>
        <dbReference type="ARBA" id="ARBA00022737"/>
    </source>
</evidence>
<keyword evidence="5" id="KW-1185">Reference proteome</keyword>
<dbReference type="PANTHER" id="PTHR16193">
    <property type="entry name" value="TETRATRICOPEPTIDE REPEAT PROTEIN 27"/>
    <property type="match status" value="1"/>
</dbReference>
<reference evidence="4" key="1">
    <citation type="submission" date="2019-03" db="EMBL/GenBank/DDBJ databases">
        <title>Long read genome sequence of the mycoparasitic Pythium oligandrum ATCC 38472 isolated from sugarbeet rhizosphere.</title>
        <authorList>
            <person name="Gaulin E."/>
        </authorList>
    </citation>
    <scope>NUCLEOTIDE SEQUENCE</scope>
    <source>
        <strain evidence="4">ATCC 38472_TT</strain>
    </source>
</reference>
<evidence type="ECO:0008006" key="6">
    <source>
        <dbReference type="Google" id="ProtNLM"/>
    </source>
</evidence>
<evidence type="ECO:0000256" key="2">
    <source>
        <dbReference type="ARBA" id="ARBA00022803"/>
    </source>
</evidence>
<dbReference type="EMBL" id="SPLM01000145">
    <property type="protein sequence ID" value="TMW56568.1"/>
    <property type="molecule type" value="Genomic_DNA"/>
</dbReference>
<sequence length="1000" mass="113212">MSMEDDDLFAELCGISASTMEVAREDDGVVMEELCRAVERATLQTQAQQVQAALDAFQHTEAARTATGTRIAAALALGKLITEGQYAEVVRSAVGQRVVTCLFATNSEEDEHVATHISRRLDAFIAEMEEDQRLAGAYEVFFVGIAFFNLFVQANYTGPALEESQLKDVIAQVARVFQPLPEDAGDDVDVKKLHRDALIALQVDGENPFTICDFPFFLAVGRAILHFTGNSKFANWSVSVEEIDTGDDEMDVAPVRLISRDVQYEVGRLNSAAWWNARAAVVHERLMISREPSNTLWFEVRRGFFKTLRHPTLFRFKKSEYFSARAHVEWGLAQNYFDKNKQGKRTFEQAHEITGLSVQLSGSMGKRTKFQQKSTAQMVLLAASKYPPEQNTPSVYANAMAESTHADFGGRKQESENEGLSEEEEAIQRMVQEGEAAYRNVHLDQVDPDNILLEHIAFEDKSMTEQGNLQTIDQVILLALCLDVKNSNANDGLTREEMFPYVTRVLENPNNWMVYSTGLLERAWLECETSKRRERGVLQMQALVDQHTTRLTVLQNSLQAIEDAAPAHERMEFVHALAFPPRYALKRDLSERYLALGVIGSALEICLELEIWDDVVKCYQILEQSTKAEKIVRERLAVDPSPYMWTCLGDITEDISHYETAWELSKHRFARAKRSLGRHFFEKGDYKTAIAHYQDSVQVSPMNNSAWFVMGSMAMRVQDWDLGLRAFTRVVQLEPDNGEALGNIGSIHIRSERYAEAFSVLQEALKQKREMWQMWENYSFCALHIERFGEAMYGVHQWLDLRHKHKRPIDHELLAWLVESIVYPERLDKAIGEGETEDASVAIEGLGTEEDDDIADLDEAALATDKTPQISNASHKKQLAMLFGRITSVITNNPKIWQVYAHFNDGVGRKEKALDCRLKQCRALQTAGWETTKETVDELCKAAVRLSEDYMADGTKKALYSCRLYIRGVLKKAQVDFAELEAVQALAETLAKVEAMEKQL</sequence>
<accession>A0A8K1C530</accession>
<evidence type="ECO:0000256" key="3">
    <source>
        <dbReference type="PROSITE-ProRule" id="PRU00339"/>
    </source>
</evidence>
<dbReference type="SUPFAM" id="SSF48452">
    <property type="entry name" value="TPR-like"/>
    <property type="match status" value="1"/>
</dbReference>
<feature type="repeat" description="TPR" evidence="3">
    <location>
        <begin position="704"/>
        <end position="737"/>
    </location>
</feature>
<dbReference type="AlphaFoldDB" id="A0A8K1C530"/>
<dbReference type="Gene3D" id="1.25.40.10">
    <property type="entry name" value="Tetratricopeptide repeat domain"/>
    <property type="match status" value="1"/>
</dbReference>